<dbReference type="EMBL" id="SWDB01000030">
    <property type="protein sequence ID" value="TKB44218.1"/>
    <property type="molecule type" value="Genomic_DNA"/>
</dbReference>
<feature type="signal peptide" evidence="6">
    <location>
        <begin position="1"/>
        <end position="20"/>
    </location>
</feature>
<dbReference type="AlphaFoldDB" id="A0A4U1B3E5"/>
<proteinExistence type="inferred from homology"/>
<evidence type="ECO:0000256" key="1">
    <source>
        <dbReference type="ARBA" id="ARBA00004442"/>
    </source>
</evidence>
<dbReference type="RefSeq" id="WP_136736469.1">
    <property type="nucleotide sequence ID" value="NZ_SWDB01000030.1"/>
</dbReference>
<evidence type="ECO:0000313" key="8">
    <source>
        <dbReference type="Proteomes" id="UP000307999"/>
    </source>
</evidence>
<keyword evidence="3 6" id="KW-0732">Signal</keyword>
<sequence>MTKRIFSLLVVMLLSTSAVAKKQGGPLSNPREIGDPVWEAGMFGAYFRDALYPASADSQHKLLPVPFFIYRGEYLRIGDDAIVKAVAVEKERIKVDLSLSGAFNSDSEDSEIRRGMPDLDFLFEMGPEVSLRLNDSTTSELWLNIQLRGVFSTDFSGIDHHGYVFEPEFSWESDQIGIANTTFFISAAPIFATEKTHEYFYQVDEVYATDFRPAYDAGAGYLGTKTAFSLKYEHDDDITVFAGVRFGIWSGSVNADSPLYQDSFTYGVGLGVKWRLFVSERKVK</sequence>
<protein>
    <submittedName>
        <fullName evidence="7">MipA/OmpV family protein</fullName>
    </submittedName>
</protein>
<accession>A0A4U1B3E5</accession>
<evidence type="ECO:0000313" key="7">
    <source>
        <dbReference type="EMBL" id="TKB44218.1"/>
    </source>
</evidence>
<keyword evidence="8" id="KW-1185">Reference proteome</keyword>
<reference evidence="7 8" key="1">
    <citation type="submission" date="2019-04" db="EMBL/GenBank/DDBJ databases">
        <title>Thalassotalea guangxiensis sp. nov., isolated from sediment of the coastal wetland.</title>
        <authorList>
            <person name="Zheng S."/>
            <person name="Zhang D."/>
        </authorList>
    </citation>
    <scope>NUCLEOTIDE SEQUENCE [LARGE SCALE GENOMIC DNA]</scope>
    <source>
        <strain evidence="7 8">ZS-4</strain>
    </source>
</reference>
<comment type="subcellular location">
    <subcellularLocation>
        <location evidence="1">Cell outer membrane</location>
    </subcellularLocation>
</comment>
<evidence type="ECO:0000256" key="3">
    <source>
        <dbReference type="ARBA" id="ARBA00022729"/>
    </source>
</evidence>
<organism evidence="7 8">
    <name type="scientific">Thalassotalea mangrovi</name>
    <dbReference type="NCBI Taxonomy" id="2572245"/>
    <lineage>
        <taxon>Bacteria</taxon>
        <taxon>Pseudomonadati</taxon>
        <taxon>Pseudomonadota</taxon>
        <taxon>Gammaproteobacteria</taxon>
        <taxon>Alteromonadales</taxon>
        <taxon>Colwelliaceae</taxon>
        <taxon>Thalassotalea</taxon>
    </lineage>
</organism>
<dbReference type="InterPro" id="IPR010583">
    <property type="entry name" value="MipA"/>
</dbReference>
<dbReference type="PANTHER" id="PTHR38776">
    <property type="entry name" value="MLTA-INTERACTING PROTEIN-RELATED"/>
    <property type="match status" value="1"/>
</dbReference>
<gene>
    <name evidence="7" type="ORF">E8M12_12430</name>
</gene>
<dbReference type="OrthoDB" id="5290976at2"/>
<keyword evidence="4" id="KW-0472">Membrane</keyword>
<comment type="caution">
    <text evidence="7">The sequence shown here is derived from an EMBL/GenBank/DDBJ whole genome shotgun (WGS) entry which is preliminary data.</text>
</comment>
<evidence type="ECO:0000256" key="4">
    <source>
        <dbReference type="ARBA" id="ARBA00023136"/>
    </source>
</evidence>
<name>A0A4U1B3E5_9GAMM</name>
<evidence type="ECO:0000256" key="5">
    <source>
        <dbReference type="ARBA" id="ARBA00023237"/>
    </source>
</evidence>
<comment type="similarity">
    <text evidence="2">Belongs to the MipA/OmpV family.</text>
</comment>
<dbReference type="GO" id="GO:0009279">
    <property type="term" value="C:cell outer membrane"/>
    <property type="evidence" value="ECO:0007669"/>
    <property type="project" value="UniProtKB-SubCell"/>
</dbReference>
<dbReference type="Pfam" id="PF06629">
    <property type="entry name" value="MipA"/>
    <property type="match status" value="1"/>
</dbReference>
<feature type="chain" id="PRO_5020491027" evidence="6">
    <location>
        <begin position="21"/>
        <end position="284"/>
    </location>
</feature>
<evidence type="ECO:0000256" key="2">
    <source>
        <dbReference type="ARBA" id="ARBA00005722"/>
    </source>
</evidence>
<dbReference type="PANTHER" id="PTHR38776:SF1">
    <property type="entry name" value="MLTA-INTERACTING PROTEIN-RELATED"/>
    <property type="match status" value="1"/>
</dbReference>
<evidence type="ECO:0000256" key="6">
    <source>
        <dbReference type="SAM" id="SignalP"/>
    </source>
</evidence>
<dbReference type="Proteomes" id="UP000307999">
    <property type="component" value="Unassembled WGS sequence"/>
</dbReference>
<keyword evidence="5" id="KW-0998">Cell outer membrane</keyword>